<accession>A0ABY6NZS7</accession>
<evidence type="ECO:0000313" key="1">
    <source>
        <dbReference type="EMBL" id="UZJ24885.1"/>
    </source>
</evidence>
<dbReference type="Proteomes" id="UP001164965">
    <property type="component" value="Chromosome"/>
</dbReference>
<dbReference type="RefSeq" id="WP_265382991.1">
    <property type="nucleotide sequence ID" value="NZ_CP110615.1"/>
</dbReference>
<evidence type="ECO:0000313" key="2">
    <source>
        <dbReference type="Proteomes" id="UP001164965"/>
    </source>
</evidence>
<keyword evidence="2" id="KW-1185">Reference proteome</keyword>
<protein>
    <submittedName>
        <fullName evidence="1">Uncharacterized protein</fullName>
    </submittedName>
</protein>
<gene>
    <name evidence="1" type="ORF">RHODO2019_17590</name>
</gene>
<sequence>MALAGPALRAHVEGLRAEGRRPGPVLTVPGWDTGLPLPILTAVPMQGTDDPV</sequence>
<dbReference type="EMBL" id="CP110615">
    <property type="protein sequence ID" value="UZJ24885.1"/>
    <property type="molecule type" value="Genomic_DNA"/>
</dbReference>
<proteinExistence type="predicted"/>
<reference evidence="1" key="1">
    <citation type="submission" date="2022-10" db="EMBL/GenBank/DDBJ databases">
        <title>Rhodococcus sp.75.</title>
        <authorList>
            <person name="Sun M."/>
        </authorList>
    </citation>
    <scope>NUCLEOTIDE SEQUENCE</scope>
    <source>
        <strain evidence="1">75</strain>
    </source>
</reference>
<name>A0ABY6NZS7_9NOCA</name>
<organism evidence="1 2">
    <name type="scientific">Rhodococcus antarcticus</name>
    <dbReference type="NCBI Taxonomy" id="2987751"/>
    <lineage>
        <taxon>Bacteria</taxon>
        <taxon>Bacillati</taxon>
        <taxon>Actinomycetota</taxon>
        <taxon>Actinomycetes</taxon>
        <taxon>Mycobacteriales</taxon>
        <taxon>Nocardiaceae</taxon>
        <taxon>Rhodococcus</taxon>
    </lineage>
</organism>